<dbReference type="KEGG" id="barn:D1092_01000"/>
<protein>
    <submittedName>
        <fullName evidence="3">MATE family efflux transporter</fullName>
    </submittedName>
</protein>
<dbReference type="InterPro" id="IPR050222">
    <property type="entry name" value="MATE_MdtK"/>
</dbReference>
<organism evidence="3 4">
    <name type="scientific">Bartonella krasnovii</name>
    <dbReference type="NCBI Taxonomy" id="2267275"/>
    <lineage>
        <taxon>Bacteria</taxon>
        <taxon>Pseudomonadati</taxon>
        <taxon>Pseudomonadota</taxon>
        <taxon>Alphaproteobacteria</taxon>
        <taxon>Hyphomicrobiales</taxon>
        <taxon>Bartonellaceae</taxon>
        <taxon>Bartonella</taxon>
    </lineage>
</organism>
<feature type="transmembrane region" description="Helical" evidence="2">
    <location>
        <begin position="88"/>
        <end position="106"/>
    </location>
</feature>
<dbReference type="AlphaFoldDB" id="A0A5B9D0A9"/>
<feature type="transmembrane region" description="Helical" evidence="2">
    <location>
        <begin position="155"/>
        <end position="178"/>
    </location>
</feature>
<feature type="transmembrane region" description="Helical" evidence="2">
    <location>
        <begin position="46"/>
        <end position="67"/>
    </location>
</feature>
<gene>
    <name evidence="3" type="ORF">D1092_01000</name>
</gene>
<dbReference type="EMBL" id="CP031844">
    <property type="protein sequence ID" value="QEE11629.1"/>
    <property type="molecule type" value="Genomic_DNA"/>
</dbReference>
<dbReference type="InterPro" id="IPR002528">
    <property type="entry name" value="MATE_fam"/>
</dbReference>
<dbReference type="NCBIfam" id="TIGR00797">
    <property type="entry name" value="matE"/>
    <property type="match status" value="1"/>
</dbReference>
<feature type="transmembrane region" description="Helical" evidence="2">
    <location>
        <begin position="276"/>
        <end position="298"/>
    </location>
</feature>
<dbReference type="Proteomes" id="UP000321311">
    <property type="component" value="Chromosome"/>
</dbReference>
<proteinExistence type="predicted"/>
<feature type="transmembrane region" description="Helical" evidence="2">
    <location>
        <begin position="126"/>
        <end position="143"/>
    </location>
</feature>
<dbReference type="GO" id="GO:0005886">
    <property type="term" value="C:plasma membrane"/>
    <property type="evidence" value="ECO:0007669"/>
    <property type="project" value="TreeGrafter"/>
</dbReference>
<keyword evidence="2" id="KW-1133">Transmembrane helix</keyword>
<feature type="transmembrane region" description="Helical" evidence="2">
    <location>
        <begin position="184"/>
        <end position="208"/>
    </location>
</feature>
<evidence type="ECO:0000313" key="3">
    <source>
        <dbReference type="EMBL" id="QEE11629.1"/>
    </source>
</evidence>
<dbReference type="GO" id="GO:0015297">
    <property type="term" value="F:antiporter activity"/>
    <property type="evidence" value="ECO:0007669"/>
    <property type="project" value="InterPro"/>
</dbReference>
<accession>A0A5B9D0A9</accession>
<keyword evidence="2" id="KW-0472">Membrane</keyword>
<dbReference type="PANTHER" id="PTHR43298:SF2">
    <property type="entry name" value="FMN_FAD EXPORTER YEEO-RELATED"/>
    <property type="match status" value="1"/>
</dbReference>
<dbReference type="GO" id="GO:0042910">
    <property type="term" value="F:xenobiotic transmembrane transporter activity"/>
    <property type="evidence" value="ECO:0007669"/>
    <property type="project" value="InterPro"/>
</dbReference>
<reference evidence="4" key="1">
    <citation type="submission" date="2019-07" db="EMBL/GenBank/DDBJ databases">
        <title>Bartonella kosoyii sp. nov. and Bartonella krasnovii sp. nov., two novel members of the Bartonella elizabethae complex sensu lato, isolated from black rats and wild desert rodent-fleas.</title>
        <authorList>
            <person name="Gutierrez R."/>
            <person name="Shalit T."/>
            <person name="Markus B."/>
            <person name="Yuan C."/>
            <person name="Nachum-Biala Y."/>
            <person name="Elad D."/>
            <person name="Harrus S."/>
        </authorList>
    </citation>
    <scope>NUCLEOTIDE SEQUENCE [LARGE SCALE GENOMIC DNA]</scope>
    <source>
        <strain evidence="4">OE 1-1</strain>
    </source>
</reference>
<dbReference type="PANTHER" id="PTHR43298">
    <property type="entry name" value="MULTIDRUG RESISTANCE PROTEIN NORM-RELATED"/>
    <property type="match status" value="1"/>
</dbReference>
<feature type="transmembrane region" description="Helical" evidence="2">
    <location>
        <begin position="414"/>
        <end position="432"/>
    </location>
</feature>
<keyword evidence="2" id="KW-0812">Transmembrane</keyword>
<sequence>MFVVMKKLLSLGMPLAIGFISQMMISFTDAALVAHLGVQALSGTMLALSMFSFVMLLGLGIITAVAPKLAESFRRQDRYALKAWFDQGIWLSLLIGMMSAIILLNTRNILCLFGQDEAIAHIAQEYNSGAAIGVVFFYLYVNSRGLLSAIGHPKPLTFVMLAAILVNFLISWPLIFGIGPVSGFGVFGAGIASSLIRILIVLAVAIILSRNSTFSSFHFNYLRPKLEIARIIQLLRVGIPIGIRILIAEGFPSVIAFMITAYGVEALAAHTIGMRLDMLISVVALGISSAAATIAAWYRADENHMALKQLRMSITVFAAAYVLFLSGIVYLSYEFILTTIFDISSVRVVVLSWELLPFVLLSFAFGTLGAMLNGILVGLLDTFWSIIVVTISYWGVGLFGGALLAYFFEYGFMGYWLGMIGANLNVSFFNYMRVGYLIKRNSLFGVG</sequence>
<evidence type="ECO:0000256" key="2">
    <source>
        <dbReference type="SAM" id="Phobius"/>
    </source>
</evidence>
<feature type="transmembrane region" description="Helical" evidence="2">
    <location>
        <begin position="310"/>
        <end position="333"/>
    </location>
</feature>
<dbReference type="RefSeq" id="WP_120121789.1">
    <property type="nucleotide sequence ID" value="NZ_CP031844.2"/>
</dbReference>
<name>A0A5B9D0A9_9HYPH</name>
<dbReference type="Pfam" id="PF01554">
    <property type="entry name" value="MatE"/>
    <property type="match status" value="2"/>
</dbReference>
<dbReference type="OrthoDB" id="9780160at2"/>
<feature type="transmembrane region" description="Helical" evidence="2">
    <location>
        <begin position="241"/>
        <end position="264"/>
    </location>
</feature>
<evidence type="ECO:0000256" key="1">
    <source>
        <dbReference type="ARBA" id="ARBA00022448"/>
    </source>
</evidence>
<feature type="transmembrane region" description="Helical" evidence="2">
    <location>
        <begin position="383"/>
        <end position="408"/>
    </location>
</feature>
<feature type="transmembrane region" description="Helical" evidence="2">
    <location>
        <begin position="353"/>
        <end position="376"/>
    </location>
</feature>
<evidence type="ECO:0000313" key="4">
    <source>
        <dbReference type="Proteomes" id="UP000321311"/>
    </source>
</evidence>
<keyword evidence="1" id="KW-0813">Transport</keyword>
<dbReference type="GeneID" id="71060740"/>